<evidence type="ECO:0000313" key="2">
    <source>
        <dbReference type="EMBL" id="ATB70953.1"/>
    </source>
</evidence>
<proteinExistence type="predicted"/>
<evidence type="ECO:0000313" key="3">
    <source>
        <dbReference type="Proteomes" id="UP000217349"/>
    </source>
</evidence>
<protein>
    <submittedName>
        <fullName evidence="2">GDP-mannose-dependent alpha-(1-6)-phosphatidylinositol monomannoside mannosyltransferase</fullName>
        <ecNumber evidence="2">2.4.1.345</ecNumber>
    </submittedName>
</protein>
<keyword evidence="2" id="KW-0328">Glycosyltransferase</keyword>
<gene>
    <name evidence="2" type="ORF">SJPD1_2875</name>
</gene>
<dbReference type="InterPro" id="IPR001296">
    <property type="entry name" value="Glyco_trans_1"/>
</dbReference>
<name>A0A290HHH5_9BACT</name>
<dbReference type="PANTHER" id="PTHR45947">
    <property type="entry name" value="SULFOQUINOVOSYL TRANSFERASE SQD2"/>
    <property type="match status" value="1"/>
</dbReference>
<feature type="domain" description="Glycosyl transferase family 1" evidence="1">
    <location>
        <begin position="201"/>
        <end position="346"/>
    </location>
</feature>
<dbReference type="Gene3D" id="3.40.50.2000">
    <property type="entry name" value="Glycogen Phosphorylase B"/>
    <property type="match status" value="1"/>
</dbReference>
<dbReference type="GO" id="GO:0043750">
    <property type="term" value="F:phosphatidylinositol alpha-mannosyltransferase activity"/>
    <property type="evidence" value="ECO:0007669"/>
    <property type="project" value="UniProtKB-EC"/>
</dbReference>
<dbReference type="EMBL" id="CP023275">
    <property type="protein sequence ID" value="ATB70953.1"/>
    <property type="molecule type" value="Genomic_DNA"/>
</dbReference>
<dbReference type="EC" id="2.4.1.345" evidence="2"/>
<dbReference type="AlphaFoldDB" id="A0A290HHH5"/>
<organism evidence="2 3">
    <name type="scientific">Sulfurospirillum diekertiae</name>
    <dbReference type="NCBI Taxonomy" id="1854492"/>
    <lineage>
        <taxon>Bacteria</taxon>
        <taxon>Pseudomonadati</taxon>
        <taxon>Campylobacterota</taxon>
        <taxon>Epsilonproteobacteria</taxon>
        <taxon>Campylobacterales</taxon>
        <taxon>Sulfurospirillaceae</taxon>
        <taxon>Sulfurospirillum</taxon>
    </lineage>
</organism>
<dbReference type="InterPro" id="IPR050194">
    <property type="entry name" value="Glycosyltransferase_grp1"/>
</dbReference>
<dbReference type="Pfam" id="PF00534">
    <property type="entry name" value="Glycos_transf_1"/>
    <property type="match status" value="1"/>
</dbReference>
<dbReference type="RefSeq" id="WP_096047731.1">
    <property type="nucleotide sequence ID" value="NZ_CP023275.1"/>
</dbReference>
<sequence>MKNRKIAVIHDWLSVNGGAEIVLKHILALCPNADVYTMVDILPLEQRTWLDSHKIYTSPLQRFNFIAKRYRYFIPLMPYLVEQFDLSRYDMIISSSHAVAKGVIVHPHQKHIAYIYSPMRYAWDSMYEHERLGVFGRGLMRLMLKRWLHKMRIWDYVSAQRPDILIADSDFIKQRIQKSWRREADIVYPPVEFDECVYTESKSDYYVTLSRLVEYKRIDIIVEAFNQMPDKKLIVIGDGVSLNALQKMANSNIIFTGYLPRKEAMGYISKAKAFIFMAKEDFGIAPIEASACGTPIIAYKEGGACETVIHCKTGIFVEEQTSKSLIYAIDFFEHQRIDAHECMEHAFTFSVENFKKKMLSYIEIRNI</sequence>
<dbReference type="SUPFAM" id="SSF53756">
    <property type="entry name" value="UDP-Glycosyltransferase/glycogen phosphorylase"/>
    <property type="match status" value="1"/>
</dbReference>
<dbReference type="Proteomes" id="UP000217349">
    <property type="component" value="Chromosome"/>
</dbReference>
<dbReference type="PANTHER" id="PTHR45947:SF3">
    <property type="entry name" value="SULFOQUINOVOSYL TRANSFERASE SQD2"/>
    <property type="match status" value="1"/>
</dbReference>
<reference evidence="3" key="1">
    <citation type="submission" date="2017-09" db="EMBL/GenBank/DDBJ databases">
        <title>The complete genome of Sulfurospirillum sp. JPD-1.</title>
        <authorList>
            <person name="Goris T."/>
        </authorList>
    </citation>
    <scope>NUCLEOTIDE SEQUENCE [LARGE SCALE GENOMIC DNA]</scope>
    <source>
        <strain evidence="3">JPD-1</strain>
    </source>
</reference>
<evidence type="ECO:0000259" key="1">
    <source>
        <dbReference type="Pfam" id="PF00534"/>
    </source>
</evidence>
<dbReference type="KEGG" id="sulj:SJPD1_2875"/>
<dbReference type="OrthoDB" id="9767517at2"/>
<keyword evidence="2" id="KW-0808">Transferase</keyword>
<accession>A0A290HHH5</accession>